<gene>
    <name evidence="7" type="ORF">EDC61_10524</name>
</gene>
<evidence type="ECO:0000256" key="2">
    <source>
        <dbReference type="ARBA" id="ARBA00022692"/>
    </source>
</evidence>
<feature type="transmembrane region" description="Helical" evidence="5">
    <location>
        <begin position="51"/>
        <end position="69"/>
    </location>
</feature>
<keyword evidence="8" id="KW-1185">Reference proteome</keyword>
<protein>
    <submittedName>
        <fullName evidence="7">SulP family sulfate permease</fullName>
    </submittedName>
</protein>
<evidence type="ECO:0000259" key="6">
    <source>
        <dbReference type="PROSITE" id="PS50801"/>
    </source>
</evidence>
<dbReference type="OrthoDB" id="9769739at2"/>
<comment type="subcellular location">
    <subcellularLocation>
        <location evidence="1">Membrane</location>
        <topology evidence="1">Multi-pass membrane protein</topology>
    </subcellularLocation>
</comment>
<evidence type="ECO:0000313" key="7">
    <source>
        <dbReference type="EMBL" id="TCS72370.1"/>
    </source>
</evidence>
<dbReference type="Gene3D" id="3.30.750.24">
    <property type="entry name" value="STAS domain"/>
    <property type="match status" value="1"/>
</dbReference>
<evidence type="ECO:0000256" key="1">
    <source>
        <dbReference type="ARBA" id="ARBA00004141"/>
    </source>
</evidence>
<organism evidence="7 8">
    <name type="scientific">Sulfuritortus calidifontis</name>
    <dbReference type="NCBI Taxonomy" id="1914471"/>
    <lineage>
        <taxon>Bacteria</taxon>
        <taxon>Pseudomonadati</taxon>
        <taxon>Pseudomonadota</taxon>
        <taxon>Betaproteobacteria</taxon>
        <taxon>Nitrosomonadales</taxon>
        <taxon>Thiobacillaceae</taxon>
        <taxon>Sulfuritortus</taxon>
    </lineage>
</organism>
<dbReference type="GO" id="GO:0016020">
    <property type="term" value="C:membrane"/>
    <property type="evidence" value="ECO:0007669"/>
    <property type="project" value="UniProtKB-SubCell"/>
</dbReference>
<feature type="transmembrane region" description="Helical" evidence="5">
    <location>
        <begin position="133"/>
        <end position="159"/>
    </location>
</feature>
<reference evidence="7 8" key="1">
    <citation type="submission" date="2019-03" db="EMBL/GenBank/DDBJ databases">
        <title>Genomic Encyclopedia of Type Strains, Phase IV (KMG-IV): sequencing the most valuable type-strain genomes for metagenomic binning, comparative biology and taxonomic classification.</title>
        <authorList>
            <person name="Goeker M."/>
        </authorList>
    </citation>
    <scope>NUCLEOTIDE SEQUENCE [LARGE SCALE GENOMIC DNA]</scope>
    <source>
        <strain evidence="7 8">DSM 103923</strain>
    </source>
</reference>
<feature type="domain" description="STAS" evidence="6">
    <location>
        <begin position="572"/>
        <end position="686"/>
    </location>
</feature>
<keyword evidence="3 5" id="KW-1133">Transmembrane helix</keyword>
<keyword evidence="2 5" id="KW-0812">Transmembrane</keyword>
<dbReference type="GO" id="GO:0055085">
    <property type="term" value="P:transmembrane transport"/>
    <property type="evidence" value="ECO:0007669"/>
    <property type="project" value="InterPro"/>
</dbReference>
<feature type="transmembrane region" description="Helical" evidence="5">
    <location>
        <begin position="515"/>
        <end position="532"/>
    </location>
</feature>
<dbReference type="SUPFAM" id="SSF52091">
    <property type="entry name" value="SpoIIaa-like"/>
    <property type="match status" value="1"/>
</dbReference>
<dbReference type="PANTHER" id="PTHR11814">
    <property type="entry name" value="SULFATE TRANSPORTER"/>
    <property type="match status" value="1"/>
</dbReference>
<evidence type="ECO:0000256" key="5">
    <source>
        <dbReference type="SAM" id="Phobius"/>
    </source>
</evidence>
<dbReference type="Proteomes" id="UP000295135">
    <property type="component" value="Unassembled WGS sequence"/>
</dbReference>
<proteinExistence type="predicted"/>
<feature type="transmembrane region" description="Helical" evidence="5">
    <location>
        <begin position="179"/>
        <end position="197"/>
    </location>
</feature>
<dbReference type="Pfam" id="PF01740">
    <property type="entry name" value="STAS"/>
    <property type="match status" value="1"/>
</dbReference>
<evidence type="ECO:0000313" key="8">
    <source>
        <dbReference type="Proteomes" id="UP000295135"/>
    </source>
</evidence>
<comment type="caution">
    <text evidence="7">The sequence shown here is derived from an EMBL/GenBank/DDBJ whole genome shotgun (WGS) entry which is preliminary data.</text>
</comment>
<evidence type="ECO:0000256" key="4">
    <source>
        <dbReference type="ARBA" id="ARBA00023136"/>
    </source>
</evidence>
<feature type="transmembrane region" description="Helical" evidence="5">
    <location>
        <begin position="486"/>
        <end position="503"/>
    </location>
</feature>
<feature type="transmembrane region" description="Helical" evidence="5">
    <location>
        <begin position="383"/>
        <end position="405"/>
    </location>
</feature>
<dbReference type="AlphaFoldDB" id="A0A4R3JYB5"/>
<feature type="transmembrane region" description="Helical" evidence="5">
    <location>
        <begin position="76"/>
        <end position="94"/>
    </location>
</feature>
<feature type="transmembrane region" description="Helical" evidence="5">
    <location>
        <begin position="538"/>
        <end position="558"/>
    </location>
</feature>
<sequence length="707" mass="74928">MKALTRFLPFLRWFPLTGDVIKADFLAGLTVALVLIPQSMAYAQLAGLPAYYGLYAAFLPVAVASLWGSSNQLGTGPVAVVSLLTASSLAVFAAPGSDDFIALAIMLALLVGLVQLALGIFKLGVVVNFLSHPVIVGFTNAAAIIIGLSQVSKLFGVPMGRSESFMVDIWGVFQQIGDTHLPTLAMGIGAIAIMWAIKKYKPKWPGVLIAVVITTTISWAIGFENNLKGEVEQVADADLKAMVKHVADTDHQLKTLNQEIADKSVALLAAEKAEGKHSQNVVAQEADLTLSRMTAAAIEAELNTLKGRLRHVEVVRAVDASGATAGLYVKGKAPAGAMLDGYTYRIRKVDGGKFRLAGGGEVVGTIPEGLPSISLPSFDLGKLGSLLSVALVISLVGFMEAISIAKAIAAKTKDRIDPNQELIGQGLANVVGSFSQSFPVSGSFSRSAVNMNAGAKTGMSAVFTAVIVLVVLLFLTPLLYHLPQAVLAAIIIMAVIGLVNVHAIKEAWNAHKHDGAAAIVTFVATLAVAPHLDKGIMIGAGLAIVLFLLRTMTPRVAILGRFSDGTLRDVKVNPNLATSRHVVAMRFDGSLYFANVSYFEDAVLEAMADHPEAKYILIVGDAINQLDASGEEVVHHLVERLRENGVELVFSGLKKQVLDVMRNTHLFDLIGQQNIFATENQALAAIYERLGAEAADDLLCPILPGRA</sequence>
<accession>A0A4R3JYB5</accession>
<feature type="transmembrane region" description="Helical" evidence="5">
    <location>
        <begin position="204"/>
        <end position="222"/>
    </location>
</feature>
<dbReference type="EMBL" id="SLZY01000005">
    <property type="protein sequence ID" value="TCS72370.1"/>
    <property type="molecule type" value="Genomic_DNA"/>
</dbReference>
<feature type="transmembrane region" description="Helical" evidence="5">
    <location>
        <begin position="461"/>
        <end position="480"/>
    </location>
</feature>
<dbReference type="InterPro" id="IPR001902">
    <property type="entry name" value="SLC26A/SulP_fam"/>
</dbReference>
<name>A0A4R3JYB5_9PROT</name>
<dbReference type="RefSeq" id="WP_126463382.1">
    <property type="nucleotide sequence ID" value="NZ_AP018721.1"/>
</dbReference>
<dbReference type="InterPro" id="IPR036513">
    <property type="entry name" value="STAS_dom_sf"/>
</dbReference>
<keyword evidence="4 5" id="KW-0472">Membrane</keyword>
<dbReference type="InterPro" id="IPR002645">
    <property type="entry name" value="STAS_dom"/>
</dbReference>
<dbReference type="CDD" id="cd07042">
    <property type="entry name" value="STAS_SulP_like_sulfate_transporter"/>
    <property type="match status" value="1"/>
</dbReference>
<evidence type="ECO:0000256" key="3">
    <source>
        <dbReference type="ARBA" id="ARBA00022989"/>
    </source>
</evidence>
<dbReference type="InterPro" id="IPR011547">
    <property type="entry name" value="SLC26A/SulP_dom"/>
</dbReference>
<dbReference type="PROSITE" id="PS50801">
    <property type="entry name" value="STAS"/>
    <property type="match status" value="1"/>
</dbReference>
<feature type="transmembrane region" description="Helical" evidence="5">
    <location>
        <begin position="100"/>
        <end position="121"/>
    </location>
</feature>
<dbReference type="Pfam" id="PF00916">
    <property type="entry name" value="Sulfate_transp"/>
    <property type="match status" value="2"/>
</dbReference>